<evidence type="ECO:0000256" key="2">
    <source>
        <dbReference type="ARBA" id="ARBA00013064"/>
    </source>
</evidence>
<dbReference type="InterPro" id="IPR023485">
    <property type="entry name" value="Ptyr_pPase"/>
</dbReference>
<gene>
    <name evidence="7" type="ORF">QEH59_16695</name>
</gene>
<evidence type="ECO:0000259" key="6">
    <source>
        <dbReference type="SMART" id="SM00226"/>
    </source>
</evidence>
<evidence type="ECO:0000256" key="5">
    <source>
        <dbReference type="ARBA" id="ARBA00051722"/>
    </source>
</evidence>
<dbReference type="InterPro" id="IPR050438">
    <property type="entry name" value="LMW_PTPase"/>
</dbReference>
<dbReference type="PRINTS" id="PR00719">
    <property type="entry name" value="LMWPTPASE"/>
</dbReference>
<reference evidence="7 8" key="1">
    <citation type="submission" date="2023-04" db="EMBL/GenBank/DDBJ databases">
        <title>A novel bacteria isolated from coastal sediment.</title>
        <authorList>
            <person name="Liu X.-J."/>
            <person name="Du Z.-J."/>
        </authorList>
    </citation>
    <scope>NUCLEOTIDE SEQUENCE [LARGE SCALE GENOMIC DNA]</scope>
    <source>
        <strain evidence="7 8">SDUM461004</strain>
    </source>
</reference>
<dbReference type="RefSeq" id="WP_308986519.1">
    <property type="nucleotide sequence ID" value="NZ_JARXIC010000044.1"/>
</dbReference>
<comment type="catalytic activity">
    <reaction evidence="5">
        <text>O-phospho-L-tyrosyl-[protein] + H2O = L-tyrosyl-[protein] + phosphate</text>
        <dbReference type="Rhea" id="RHEA:10684"/>
        <dbReference type="Rhea" id="RHEA-COMP:10136"/>
        <dbReference type="Rhea" id="RHEA-COMP:20101"/>
        <dbReference type="ChEBI" id="CHEBI:15377"/>
        <dbReference type="ChEBI" id="CHEBI:43474"/>
        <dbReference type="ChEBI" id="CHEBI:46858"/>
        <dbReference type="ChEBI" id="CHEBI:61978"/>
        <dbReference type="EC" id="3.1.3.48"/>
    </reaction>
</comment>
<name>A0ABU1AMR1_9BACT</name>
<dbReference type="Pfam" id="PF01451">
    <property type="entry name" value="LMWPc"/>
    <property type="match status" value="1"/>
</dbReference>
<evidence type="ECO:0000256" key="3">
    <source>
        <dbReference type="ARBA" id="ARBA00022801"/>
    </source>
</evidence>
<evidence type="ECO:0000256" key="4">
    <source>
        <dbReference type="ARBA" id="ARBA00022912"/>
    </source>
</evidence>
<organism evidence="7 8">
    <name type="scientific">Thalassobacterium sedimentorum</name>
    <dbReference type="NCBI Taxonomy" id="3041258"/>
    <lineage>
        <taxon>Bacteria</taxon>
        <taxon>Pseudomonadati</taxon>
        <taxon>Verrucomicrobiota</taxon>
        <taxon>Opitutia</taxon>
        <taxon>Puniceicoccales</taxon>
        <taxon>Coraliomargaritaceae</taxon>
        <taxon>Thalassobacterium</taxon>
    </lineage>
</organism>
<dbReference type="SMART" id="SM00226">
    <property type="entry name" value="LMWPc"/>
    <property type="match status" value="1"/>
</dbReference>
<comment type="caution">
    <text evidence="7">The sequence shown here is derived from an EMBL/GenBank/DDBJ whole genome shotgun (WGS) entry which is preliminary data.</text>
</comment>
<dbReference type="PANTHER" id="PTHR11717:SF31">
    <property type="entry name" value="LOW MOLECULAR WEIGHT PROTEIN-TYROSINE-PHOSPHATASE ETP-RELATED"/>
    <property type="match status" value="1"/>
</dbReference>
<comment type="similarity">
    <text evidence="1">Belongs to the low molecular weight phosphotyrosine protein phosphatase family.</text>
</comment>
<evidence type="ECO:0000256" key="1">
    <source>
        <dbReference type="ARBA" id="ARBA00011063"/>
    </source>
</evidence>
<dbReference type="EC" id="3.1.3.48" evidence="2"/>
<keyword evidence="4" id="KW-0904">Protein phosphatase</keyword>
<dbReference type="Proteomes" id="UP001243717">
    <property type="component" value="Unassembled WGS sequence"/>
</dbReference>
<protein>
    <recommendedName>
        <fullName evidence="2">protein-tyrosine-phosphatase</fullName>
        <ecNumber evidence="2">3.1.3.48</ecNumber>
    </recommendedName>
</protein>
<evidence type="ECO:0000313" key="7">
    <source>
        <dbReference type="EMBL" id="MDQ8196076.1"/>
    </source>
</evidence>
<dbReference type="EMBL" id="JARXIC010000044">
    <property type="protein sequence ID" value="MDQ8196076.1"/>
    <property type="molecule type" value="Genomic_DNA"/>
</dbReference>
<dbReference type="InterPro" id="IPR017867">
    <property type="entry name" value="Tyr_phospatase_low_mol_wt"/>
</dbReference>
<keyword evidence="8" id="KW-1185">Reference proteome</keyword>
<evidence type="ECO:0000313" key="8">
    <source>
        <dbReference type="Proteomes" id="UP001243717"/>
    </source>
</evidence>
<sequence length="161" mass="17813">MTTKRKLILTICTGNICRSPMAEKLLQHALAVEGAPLNQLEVASAGVAAGYGDPASTNSISALKKVKLDLTHHKSQPVTQDLIDRAFLILGMTQSHIDILRHYHNDLPERVHLFREFMGANEDPEIPDPYGQNFAAYAACFDSMAEAIPSLMTYLKSEYKK</sequence>
<accession>A0ABU1AMR1</accession>
<dbReference type="InterPro" id="IPR036196">
    <property type="entry name" value="Ptyr_pPase_sf"/>
</dbReference>
<dbReference type="Gene3D" id="3.40.50.2300">
    <property type="match status" value="1"/>
</dbReference>
<dbReference type="PANTHER" id="PTHR11717">
    <property type="entry name" value="LOW MOLECULAR WEIGHT PROTEIN TYROSINE PHOSPHATASE"/>
    <property type="match status" value="1"/>
</dbReference>
<proteinExistence type="inferred from homology"/>
<keyword evidence="3" id="KW-0378">Hydrolase</keyword>
<dbReference type="SUPFAM" id="SSF52788">
    <property type="entry name" value="Phosphotyrosine protein phosphatases I"/>
    <property type="match status" value="1"/>
</dbReference>
<feature type="domain" description="Phosphotyrosine protein phosphatase I" evidence="6">
    <location>
        <begin position="6"/>
        <end position="154"/>
    </location>
</feature>